<proteinExistence type="predicted"/>
<dbReference type="EMBL" id="LSRX01000018">
    <property type="protein sequence ID" value="OLQ14224.1"/>
    <property type="molecule type" value="Genomic_DNA"/>
</dbReference>
<evidence type="ECO:0000313" key="2">
    <source>
        <dbReference type="EMBL" id="OLQ14224.1"/>
    </source>
</evidence>
<evidence type="ECO:0000313" key="3">
    <source>
        <dbReference type="Proteomes" id="UP000186817"/>
    </source>
</evidence>
<gene>
    <name evidence="2" type="ORF">AK812_SmicGene1708</name>
</gene>
<organism evidence="2 3">
    <name type="scientific">Symbiodinium microadriaticum</name>
    <name type="common">Dinoflagellate</name>
    <name type="synonym">Zooxanthella microadriatica</name>
    <dbReference type="NCBI Taxonomy" id="2951"/>
    <lineage>
        <taxon>Eukaryota</taxon>
        <taxon>Sar</taxon>
        <taxon>Alveolata</taxon>
        <taxon>Dinophyceae</taxon>
        <taxon>Suessiales</taxon>
        <taxon>Symbiodiniaceae</taxon>
        <taxon>Symbiodinium</taxon>
    </lineage>
</organism>
<dbReference type="AlphaFoldDB" id="A0A1Q9F3F7"/>
<feature type="region of interest" description="Disordered" evidence="1">
    <location>
        <begin position="254"/>
        <end position="313"/>
    </location>
</feature>
<dbReference type="OrthoDB" id="407937at2759"/>
<keyword evidence="3" id="KW-1185">Reference proteome</keyword>
<accession>A0A1Q9F3F7</accession>
<comment type="caution">
    <text evidence="2">The sequence shown here is derived from an EMBL/GenBank/DDBJ whole genome shotgun (WGS) entry which is preliminary data.</text>
</comment>
<protein>
    <submittedName>
        <fullName evidence="2">Uncharacterized protein</fullName>
    </submittedName>
</protein>
<dbReference type="Proteomes" id="UP000186817">
    <property type="component" value="Unassembled WGS sequence"/>
</dbReference>
<feature type="compositionally biased region" description="Basic and acidic residues" evidence="1">
    <location>
        <begin position="327"/>
        <end position="348"/>
    </location>
</feature>
<name>A0A1Q9F3F7_SYMMI</name>
<reference evidence="2 3" key="1">
    <citation type="submission" date="2016-02" db="EMBL/GenBank/DDBJ databases">
        <title>Genome analysis of coral dinoflagellate symbionts highlights evolutionary adaptations to a symbiotic lifestyle.</title>
        <authorList>
            <person name="Aranda M."/>
            <person name="Li Y."/>
            <person name="Liew Y.J."/>
            <person name="Baumgarten S."/>
            <person name="Simakov O."/>
            <person name="Wilson M."/>
            <person name="Piel J."/>
            <person name="Ashoor H."/>
            <person name="Bougouffa S."/>
            <person name="Bajic V.B."/>
            <person name="Ryu T."/>
            <person name="Ravasi T."/>
            <person name="Bayer T."/>
            <person name="Micklem G."/>
            <person name="Kim H."/>
            <person name="Bhak J."/>
            <person name="Lajeunesse T.C."/>
            <person name="Voolstra C.R."/>
        </authorList>
    </citation>
    <scope>NUCLEOTIDE SEQUENCE [LARGE SCALE GENOMIC DNA]</scope>
    <source>
        <strain evidence="2 3">CCMP2467</strain>
    </source>
</reference>
<feature type="compositionally biased region" description="Basic and acidic residues" evidence="1">
    <location>
        <begin position="254"/>
        <end position="271"/>
    </location>
</feature>
<feature type="region of interest" description="Disordered" evidence="1">
    <location>
        <begin position="326"/>
        <end position="348"/>
    </location>
</feature>
<evidence type="ECO:0000256" key="1">
    <source>
        <dbReference type="SAM" id="MobiDB-lite"/>
    </source>
</evidence>
<sequence length="628" mass="70759">MKASLQSVWIWDPVDANAVFHHPQDPPENDEAMAKECFLDGKIGARLNKLSKATLVDQKGSIAMVTREDGSSHEVPSTRMLPWYEGLLVLQELEAKSAGIPWFDDRCRSLLMQERRKRGKVNGALYVEKKLMNLSVTGKRFEDADGATFSYRRPEVKDTEILAESEDEAMPGRFRIADITGYMPPWEAWCHEHGGFYQDFYQVRWKDENGTAWGAVNFSKVENGAAEAGSTWEPDDCIPPSLDGMRLREKARWLKRKRDQEQKAEKDKELAESALKSKRPRVEGSSMTLDGGSPVEVEKPEAPPPKMSRYRRNGTPLIQDMFRLKRGHDFEPPQSNKDPDVRSGWPRRAEDYPPGYGCADPPGLCSATCDCMDDQRAQKSWETSKNWLEEPRRAADATMAIDMLSAQTRFVRRRGQVTKCCFFETSQTSHADQTHTNAAMNLCKVLEESVRSVLKDLPMFAIQENGDSVRIPACALMKPGEDYAPVQYQLAQTSTARKWLCLSEEDGKLSLIGKGPPSRPAPFRVEFVHPEGMTAVVDCMVTDTQQKSWLSASATIAARFMDVGHCPLLRNARVVLQEHVGKIFSFEKKVAKEIALGRWLDVVDLLIRMLRTTAMAHVVKSDAAARLK</sequence>